<keyword evidence="1" id="KW-0677">Repeat</keyword>
<dbReference type="Pfam" id="PF02493">
    <property type="entry name" value="MORN"/>
    <property type="match status" value="6"/>
</dbReference>
<comment type="caution">
    <text evidence="3">The sequence shown here is derived from an EMBL/GenBank/DDBJ whole genome shotgun (WGS) entry which is preliminary data.</text>
</comment>
<dbReference type="Proteomes" id="UP000689195">
    <property type="component" value="Unassembled WGS sequence"/>
</dbReference>
<dbReference type="OrthoDB" id="311694at2759"/>
<feature type="compositionally biased region" description="Basic and acidic residues" evidence="2">
    <location>
        <begin position="67"/>
        <end position="101"/>
    </location>
</feature>
<proteinExistence type="predicted"/>
<feature type="compositionally biased region" description="Polar residues" evidence="2">
    <location>
        <begin position="1"/>
        <end position="19"/>
    </location>
</feature>
<feature type="compositionally biased region" description="Basic and acidic residues" evidence="2">
    <location>
        <begin position="20"/>
        <end position="31"/>
    </location>
</feature>
<dbReference type="PANTHER" id="PTHR23084:SF263">
    <property type="entry name" value="MORN REPEAT-CONTAINING PROTEIN 1"/>
    <property type="match status" value="1"/>
</dbReference>
<gene>
    <name evidence="3" type="ORF">PPENT_87.1.T0250065</name>
</gene>
<dbReference type="InterPro" id="IPR003409">
    <property type="entry name" value="MORN"/>
</dbReference>
<protein>
    <recommendedName>
        <fullName evidence="5">MORN repeat protein</fullName>
    </recommendedName>
</protein>
<dbReference type="AlphaFoldDB" id="A0A8S1TSE1"/>
<feature type="region of interest" description="Disordered" evidence="2">
    <location>
        <begin position="1"/>
        <end position="116"/>
    </location>
</feature>
<evidence type="ECO:0000256" key="2">
    <source>
        <dbReference type="SAM" id="MobiDB-lite"/>
    </source>
</evidence>
<sequence>MGGIQSSQIQEPQRSQNSEVKTDCLSQRDGEQQNAYSFLALPNNQRKNEQNSIQSLQQANSNSNQIKKYEYQEKKSFESPENHIENELQPEKKTKKNEEKYSFFNNTEKDEENEEIEGTKMIGQAPILQINNIQSIENTQIRIKDNYYPWLKQRLEKIEIYEPLEKFIDDQSQFVYNTTLSDQSQYEGFMKNGKRHGYGISLSQTELFEGSFEDGIRKGWGRRITKTTVESGYWENNKMQKIMEKQEEDLFYKGECQNSIPNGKGYLKRSISTYTGEFVNGRMEGYGVFEDLIKKVKYEGQFLCDKFYGQGTYYFSSGKKYIGQFQNSQFHGQGEMFWPNKRYYKGQFVNGLFEGWGYLIDEDNSIYDGYWKNGKKNGKGKLTVKNLEVQGTWVNDEFQEGK</sequence>
<evidence type="ECO:0000256" key="1">
    <source>
        <dbReference type="ARBA" id="ARBA00022737"/>
    </source>
</evidence>
<organism evidence="3 4">
    <name type="scientific">Paramecium pentaurelia</name>
    <dbReference type="NCBI Taxonomy" id="43138"/>
    <lineage>
        <taxon>Eukaryota</taxon>
        <taxon>Sar</taxon>
        <taxon>Alveolata</taxon>
        <taxon>Ciliophora</taxon>
        <taxon>Intramacronucleata</taxon>
        <taxon>Oligohymenophorea</taxon>
        <taxon>Peniculida</taxon>
        <taxon>Parameciidae</taxon>
        <taxon>Paramecium</taxon>
    </lineage>
</organism>
<keyword evidence="4" id="KW-1185">Reference proteome</keyword>
<reference evidence="3" key="1">
    <citation type="submission" date="2021-01" db="EMBL/GenBank/DDBJ databases">
        <authorList>
            <consortium name="Genoscope - CEA"/>
            <person name="William W."/>
        </authorList>
    </citation>
    <scope>NUCLEOTIDE SEQUENCE</scope>
</reference>
<evidence type="ECO:0000313" key="3">
    <source>
        <dbReference type="EMBL" id="CAD8153856.1"/>
    </source>
</evidence>
<name>A0A8S1TSE1_9CILI</name>
<feature type="compositionally biased region" description="Low complexity" evidence="2">
    <location>
        <begin position="50"/>
        <end position="65"/>
    </location>
</feature>
<dbReference type="EMBL" id="CAJJDO010000025">
    <property type="protein sequence ID" value="CAD8153856.1"/>
    <property type="molecule type" value="Genomic_DNA"/>
</dbReference>
<dbReference type="SMART" id="SM00698">
    <property type="entry name" value="MORN"/>
    <property type="match status" value="6"/>
</dbReference>
<evidence type="ECO:0000313" key="4">
    <source>
        <dbReference type="Proteomes" id="UP000689195"/>
    </source>
</evidence>
<dbReference type="PANTHER" id="PTHR23084">
    <property type="entry name" value="PHOSPHATIDYLINOSITOL-4-PHOSPHATE 5-KINASE RELATED"/>
    <property type="match status" value="1"/>
</dbReference>
<accession>A0A8S1TSE1</accession>
<evidence type="ECO:0008006" key="5">
    <source>
        <dbReference type="Google" id="ProtNLM"/>
    </source>
</evidence>